<dbReference type="EMBL" id="CP022315">
    <property type="protein sequence ID" value="ASK63578.1"/>
    <property type="molecule type" value="Genomic_DNA"/>
</dbReference>
<name>A0A220U5Z7_9BACI</name>
<evidence type="ECO:0000313" key="5">
    <source>
        <dbReference type="Proteomes" id="UP000198312"/>
    </source>
</evidence>
<feature type="transmembrane region" description="Helical" evidence="3">
    <location>
        <begin position="36"/>
        <end position="53"/>
    </location>
</feature>
<keyword evidence="1" id="KW-1003">Cell membrane</keyword>
<comment type="similarity">
    <text evidence="1">Belongs to the peptidase U4 family.</text>
</comment>
<evidence type="ECO:0000313" key="4">
    <source>
        <dbReference type="EMBL" id="ASK63578.1"/>
    </source>
</evidence>
<dbReference type="PIRSF" id="PIRSF018571">
    <property type="entry name" value="SpoIIGA"/>
    <property type="match status" value="1"/>
</dbReference>
<reference evidence="4 5" key="1">
    <citation type="submission" date="2017-07" db="EMBL/GenBank/DDBJ databases">
        <title>Virgibacillus sp. LM2416.</title>
        <authorList>
            <person name="Tak E.J."/>
            <person name="Bae J.-W."/>
        </authorList>
    </citation>
    <scope>NUCLEOTIDE SEQUENCE [LARGE SCALE GENOMIC DNA]</scope>
    <source>
        <strain evidence="4 5">LM2416</strain>
    </source>
</reference>
<comment type="subunit">
    <text evidence="1">Self-associates. Interacts with SigE. Interacts with SpoIIR.</text>
</comment>
<organism evidence="4 5">
    <name type="scientific">Virgibacillus phasianinus</name>
    <dbReference type="NCBI Taxonomy" id="2017483"/>
    <lineage>
        <taxon>Bacteria</taxon>
        <taxon>Bacillati</taxon>
        <taxon>Bacillota</taxon>
        <taxon>Bacilli</taxon>
        <taxon>Bacillales</taxon>
        <taxon>Bacillaceae</taxon>
        <taxon>Virgibacillus</taxon>
    </lineage>
</organism>
<evidence type="ECO:0000256" key="2">
    <source>
        <dbReference type="PIRSR" id="PIRSR018571-1"/>
    </source>
</evidence>
<feature type="transmembrane region" description="Helical" evidence="3">
    <location>
        <begin position="127"/>
        <end position="146"/>
    </location>
</feature>
<keyword evidence="1 3" id="KW-0472">Membrane</keyword>
<dbReference type="InterPro" id="IPR005081">
    <property type="entry name" value="SpoIIGA"/>
</dbReference>
<proteinExistence type="inferred from homology"/>
<dbReference type="GO" id="GO:0030436">
    <property type="term" value="P:asexual sporulation"/>
    <property type="evidence" value="ECO:0007669"/>
    <property type="project" value="InterPro"/>
</dbReference>
<keyword evidence="1" id="KW-0645">Protease</keyword>
<feature type="transmembrane region" description="Helical" evidence="3">
    <location>
        <begin position="59"/>
        <end position="76"/>
    </location>
</feature>
<keyword evidence="1" id="KW-0064">Aspartyl protease</keyword>
<sequence>MAIYVDVIWLLNFLFDMMLIMLTLILAKESASKKRIILGSFVASMIVPISIYFPDSLITSVVGKFMYSILIILSFCRYRSVYQLFRLLFLFYFVTFTIGGGLIALHFMLESPFAVSSSGVLTFNKGYGDPISWIFVVICFPIVWHFTKKSMDKHAAEKIRYDQFYPTTLEINNKAISTTGYIDSGNQLVDPLTKSPVVICDEPFLKQWFSEDEWEAITKASDLLDFDAVPKKWEGRIHIVPFQGVNGKSSYMLAIKPDHIKIQYDEREIMTNKLLIGIQFSDLTKDQRYHCLLHPQIIKLAAVHSA</sequence>
<comment type="function">
    <text evidence="1">Probable aspartic protease that is responsible for the proteolytic cleavage of the RNA polymerase sigma E factor (SigE/spoIIGB) to yield the active peptide in the mother cell during sporulation. Responds to a signal from the forespore that is triggered by the extracellular signal protein SpoIIR.</text>
</comment>
<dbReference type="GO" id="GO:0030435">
    <property type="term" value="P:sporulation resulting in formation of a cellular spore"/>
    <property type="evidence" value="ECO:0007669"/>
    <property type="project" value="UniProtKB-KW"/>
</dbReference>
<dbReference type="Pfam" id="PF03419">
    <property type="entry name" value="Peptidase_U4"/>
    <property type="match status" value="1"/>
</dbReference>
<accession>A0A220U5Z7</accession>
<dbReference type="KEGG" id="vil:CFK37_16140"/>
<keyword evidence="1" id="KW-0749">Sporulation</keyword>
<dbReference type="OrthoDB" id="2690199at2"/>
<evidence type="ECO:0000256" key="1">
    <source>
        <dbReference type="PIRNR" id="PIRNR018571"/>
    </source>
</evidence>
<feature type="transmembrane region" description="Helical" evidence="3">
    <location>
        <begin position="6"/>
        <end position="27"/>
    </location>
</feature>
<keyword evidence="3" id="KW-1133">Transmembrane helix</keyword>
<evidence type="ECO:0000256" key="3">
    <source>
        <dbReference type="SAM" id="Phobius"/>
    </source>
</evidence>
<keyword evidence="1" id="KW-0378">Hydrolase</keyword>
<keyword evidence="5" id="KW-1185">Reference proteome</keyword>
<dbReference type="EC" id="3.4.23.-" evidence="1"/>
<dbReference type="NCBIfam" id="TIGR02854">
    <property type="entry name" value="spore_II_GA"/>
    <property type="match status" value="1"/>
</dbReference>
<feature type="transmembrane region" description="Helical" evidence="3">
    <location>
        <begin position="88"/>
        <end position="107"/>
    </location>
</feature>
<gene>
    <name evidence="4" type="primary">spoIIGA</name>
    <name evidence="4" type="ORF">CFK37_16140</name>
</gene>
<keyword evidence="3" id="KW-0812">Transmembrane</keyword>
<feature type="active site" evidence="2">
    <location>
        <position position="183"/>
    </location>
</feature>
<comment type="subcellular location">
    <subcellularLocation>
        <location evidence="1">Cell membrane</location>
    </subcellularLocation>
</comment>
<dbReference type="GO" id="GO:0006508">
    <property type="term" value="P:proteolysis"/>
    <property type="evidence" value="ECO:0007669"/>
    <property type="project" value="UniProtKB-KW"/>
</dbReference>
<dbReference type="GO" id="GO:0005886">
    <property type="term" value="C:plasma membrane"/>
    <property type="evidence" value="ECO:0007669"/>
    <property type="project" value="UniProtKB-SubCell"/>
</dbReference>
<dbReference type="AlphaFoldDB" id="A0A220U5Z7"/>
<dbReference type="Proteomes" id="UP000198312">
    <property type="component" value="Chromosome"/>
</dbReference>
<dbReference type="RefSeq" id="WP_089062837.1">
    <property type="nucleotide sequence ID" value="NZ_CP022315.1"/>
</dbReference>
<dbReference type="GO" id="GO:0004190">
    <property type="term" value="F:aspartic-type endopeptidase activity"/>
    <property type="evidence" value="ECO:0007669"/>
    <property type="project" value="UniProtKB-KW"/>
</dbReference>
<protein>
    <recommendedName>
        <fullName evidence="1">Sporulation sigma-E factor-processing peptidase</fullName>
        <ecNumber evidence="1">3.4.23.-</ecNumber>
    </recommendedName>
    <alternativeName>
        <fullName evidence="1">Membrane-associated aspartic protease</fullName>
    </alternativeName>
    <alternativeName>
        <fullName evidence="1">Stage II sporulation protein GA</fullName>
    </alternativeName>
</protein>